<evidence type="ECO:0000256" key="3">
    <source>
        <dbReference type="ARBA" id="ARBA00022801"/>
    </source>
</evidence>
<sequence length="262" mass="27579">MMDPVDSVRSGPWRVDCLVDGGMTFGTDVFANVAPTRQAELLGAAGLSAAVTEFNAYLMRHDDGRIWLVDTGCGSICGPEGGQLPDRLTSAGIAPGDISRVILTHLHADHCGGLLGPGAALFSDAEILLHPDEVAHWRDTEAPGAQVLKTCADRLRLVGSDTDLGADVLVWALPGHTPGHFGLRIGDDLVLASDIVHSEALQLPDPANATQFDVDPAQALASRRAALAEIAERNLVWSGSHLIGAKFARLCRAGDGFAKLEI</sequence>
<dbReference type="Gene3D" id="3.60.15.10">
    <property type="entry name" value="Ribonuclease Z/Hydroxyacylglutathione hydrolase-like"/>
    <property type="match status" value="1"/>
</dbReference>
<organism evidence="6 7">
    <name type="scientific">Ruegeria pomeroyi</name>
    <dbReference type="NCBI Taxonomy" id="89184"/>
    <lineage>
        <taxon>Bacteria</taxon>
        <taxon>Pseudomonadati</taxon>
        <taxon>Pseudomonadota</taxon>
        <taxon>Alphaproteobacteria</taxon>
        <taxon>Rhodobacterales</taxon>
        <taxon>Roseobacteraceae</taxon>
        <taxon>Ruegeria</taxon>
    </lineage>
</organism>
<dbReference type="Pfam" id="PF00753">
    <property type="entry name" value="Lactamase_B"/>
    <property type="match status" value="1"/>
</dbReference>
<dbReference type="InterPro" id="IPR036866">
    <property type="entry name" value="RibonucZ/Hydroxyglut_hydro"/>
</dbReference>
<comment type="caution">
    <text evidence="6">The sequence shown here is derived from an EMBL/GenBank/DDBJ whole genome shotgun (WGS) entry which is preliminary data.</text>
</comment>
<dbReference type="InterPro" id="IPR001279">
    <property type="entry name" value="Metallo-B-lactamas"/>
</dbReference>
<evidence type="ECO:0000256" key="4">
    <source>
        <dbReference type="ARBA" id="ARBA00022833"/>
    </source>
</evidence>
<keyword evidence="4" id="KW-0862">Zinc</keyword>
<dbReference type="PANTHER" id="PTHR42978:SF6">
    <property type="entry name" value="QUORUM-QUENCHING LACTONASE YTNP-RELATED"/>
    <property type="match status" value="1"/>
</dbReference>
<evidence type="ECO:0000313" key="6">
    <source>
        <dbReference type="EMBL" id="MCE8535943.1"/>
    </source>
</evidence>
<dbReference type="AlphaFoldDB" id="A0A9Q3WI82"/>
<dbReference type="EMBL" id="JAGQAF010000001">
    <property type="protein sequence ID" value="MCE8535943.1"/>
    <property type="molecule type" value="Genomic_DNA"/>
</dbReference>
<dbReference type="GO" id="GO:0046872">
    <property type="term" value="F:metal ion binding"/>
    <property type="evidence" value="ECO:0007669"/>
    <property type="project" value="UniProtKB-KW"/>
</dbReference>
<keyword evidence="3" id="KW-0378">Hydrolase</keyword>
<evidence type="ECO:0000256" key="2">
    <source>
        <dbReference type="ARBA" id="ARBA00022723"/>
    </source>
</evidence>
<evidence type="ECO:0000313" key="7">
    <source>
        <dbReference type="Proteomes" id="UP000813672"/>
    </source>
</evidence>
<proteinExistence type="inferred from homology"/>
<evidence type="ECO:0000259" key="5">
    <source>
        <dbReference type="SMART" id="SM00849"/>
    </source>
</evidence>
<dbReference type="Proteomes" id="UP000813672">
    <property type="component" value="Unassembled WGS sequence"/>
</dbReference>
<name>A0A9Q3WI82_9RHOB</name>
<protein>
    <submittedName>
        <fullName evidence="6">MBL fold metallo-hydrolase</fullName>
    </submittedName>
</protein>
<dbReference type="PANTHER" id="PTHR42978">
    <property type="entry name" value="QUORUM-QUENCHING LACTONASE YTNP-RELATED-RELATED"/>
    <property type="match status" value="1"/>
</dbReference>
<feature type="domain" description="Metallo-beta-lactamase" evidence="5">
    <location>
        <begin position="53"/>
        <end position="240"/>
    </location>
</feature>
<comment type="similarity">
    <text evidence="1">Belongs to the metallo-beta-lactamase superfamily.</text>
</comment>
<evidence type="ECO:0000256" key="1">
    <source>
        <dbReference type="ARBA" id="ARBA00007749"/>
    </source>
</evidence>
<keyword evidence="2" id="KW-0479">Metal-binding</keyword>
<accession>A0A9Q3WI82</accession>
<dbReference type="GO" id="GO:0016787">
    <property type="term" value="F:hydrolase activity"/>
    <property type="evidence" value="ECO:0007669"/>
    <property type="project" value="UniProtKB-KW"/>
</dbReference>
<dbReference type="InterPro" id="IPR051013">
    <property type="entry name" value="MBL_superfamily_lactonases"/>
</dbReference>
<reference evidence="6" key="1">
    <citation type="journal article" date="2021" name="Environ. Microbiol.">
        <title>Cryptic niche differentiation of novel sediment ecotypes of Rugeria pomeroyi correlates with nitrate respiration.</title>
        <authorList>
            <person name="Lin X."/>
            <person name="McNichol J."/>
            <person name="Chu X."/>
            <person name="Qian Y."/>
            <person name="Luo H."/>
        </authorList>
    </citation>
    <scope>NUCLEOTIDE SEQUENCE</scope>
    <source>
        <strain evidence="6">SZCCDBB064</strain>
    </source>
</reference>
<dbReference type="SMART" id="SM00849">
    <property type="entry name" value="Lactamase_B"/>
    <property type="match status" value="1"/>
</dbReference>
<dbReference type="CDD" id="cd07720">
    <property type="entry name" value="OPHC2-like_MBL-fold"/>
    <property type="match status" value="1"/>
</dbReference>
<gene>
    <name evidence="6" type="ORF">KBY27_00570</name>
</gene>
<dbReference type="SUPFAM" id="SSF56281">
    <property type="entry name" value="Metallo-hydrolase/oxidoreductase"/>
    <property type="match status" value="1"/>
</dbReference>